<feature type="non-terminal residue" evidence="1">
    <location>
        <position position="1"/>
    </location>
</feature>
<organism evidence="1 2">
    <name type="scientific">Biomphalaria pfeifferi</name>
    <name type="common">Bloodfluke planorb</name>
    <name type="synonym">Freshwater snail</name>
    <dbReference type="NCBI Taxonomy" id="112525"/>
    <lineage>
        <taxon>Eukaryota</taxon>
        <taxon>Metazoa</taxon>
        <taxon>Spiralia</taxon>
        <taxon>Lophotrochozoa</taxon>
        <taxon>Mollusca</taxon>
        <taxon>Gastropoda</taxon>
        <taxon>Heterobranchia</taxon>
        <taxon>Euthyneura</taxon>
        <taxon>Panpulmonata</taxon>
        <taxon>Hygrophila</taxon>
        <taxon>Lymnaeoidea</taxon>
        <taxon>Planorbidae</taxon>
        <taxon>Biomphalaria</taxon>
    </lineage>
</organism>
<evidence type="ECO:0000313" key="1">
    <source>
        <dbReference type="EMBL" id="KAK0043810.1"/>
    </source>
</evidence>
<comment type="caution">
    <text evidence="1">The sequence shown here is derived from an EMBL/GenBank/DDBJ whole genome shotgun (WGS) entry which is preliminary data.</text>
</comment>
<proteinExistence type="predicted"/>
<dbReference type="EMBL" id="JASAOG010000211">
    <property type="protein sequence ID" value="KAK0043810.1"/>
    <property type="molecule type" value="Genomic_DNA"/>
</dbReference>
<reference evidence="1" key="2">
    <citation type="submission" date="2023-04" db="EMBL/GenBank/DDBJ databases">
        <authorList>
            <person name="Bu L."/>
            <person name="Lu L."/>
            <person name="Laidemitt M.R."/>
            <person name="Zhang S.M."/>
            <person name="Mutuku M."/>
            <person name="Mkoji G."/>
            <person name="Steinauer M."/>
            <person name="Loker E.S."/>
        </authorList>
    </citation>
    <scope>NUCLEOTIDE SEQUENCE</scope>
    <source>
        <strain evidence="1">KasaAsao</strain>
        <tissue evidence="1">Whole Snail</tissue>
    </source>
</reference>
<reference evidence="1" key="1">
    <citation type="journal article" date="2023" name="PLoS Negl. Trop. Dis.">
        <title>A genome sequence for Biomphalaria pfeifferi, the major vector snail for the human-infecting parasite Schistosoma mansoni.</title>
        <authorList>
            <person name="Bu L."/>
            <person name="Lu L."/>
            <person name="Laidemitt M.R."/>
            <person name="Zhang S.M."/>
            <person name="Mutuku M."/>
            <person name="Mkoji G."/>
            <person name="Steinauer M."/>
            <person name="Loker E.S."/>
        </authorList>
    </citation>
    <scope>NUCLEOTIDE SEQUENCE</scope>
    <source>
        <strain evidence="1">KasaAsao</strain>
    </source>
</reference>
<dbReference type="Proteomes" id="UP001233172">
    <property type="component" value="Unassembled WGS sequence"/>
</dbReference>
<gene>
    <name evidence="1" type="ORF">Bpfe_026777</name>
</gene>
<name>A0AAD8AWN8_BIOPF</name>
<sequence length="61" mass="7058">VLFPQYKIIQSSCLIVKLNKRKQIMTTNQTSAIPIMRDTKVINLGIRVRETKQILITMVNN</sequence>
<keyword evidence="2" id="KW-1185">Reference proteome</keyword>
<dbReference type="AlphaFoldDB" id="A0AAD8AWN8"/>
<protein>
    <submittedName>
        <fullName evidence="1">Uncharacterized protein</fullName>
    </submittedName>
</protein>
<evidence type="ECO:0000313" key="2">
    <source>
        <dbReference type="Proteomes" id="UP001233172"/>
    </source>
</evidence>
<accession>A0AAD8AWN8</accession>